<dbReference type="PANTHER" id="PTHR14557">
    <property type="entry name" value="PROTEIN C7ORF21"/>
    <property type="match status" value="1"/>
</dbReference>
<dbReference type="CDD" id="cd17057">
    <property type="entry name" value="Ubl_TMUB1_like"/>
    <property type="match status" value="1"/>
</dbReference>
<evidence type="ECO:0000256" key="2">
    <source>
        <dbReference type="SAM" id="Phobius"/>
    </source>
</evidence>
<dbReference type="Gene3D" id="3.10.20.90">
    <property type="entry name" value="Phosphatidylinositol 3-kinase Catalytic Subunit, Chain A, domain 1"/>
    <property type="match status" value="1"/>
</dbReference>
<evidence type="ECO:0000259" key="3">
    <source>
        <dbReference type="PROSITE" id="PS50053"/>
    </source>
</evidence>
<feature type="compositionally biased region" description="Polar residues" evidence="1">
    <location>
        <begin position="81"/>
        <end position="91"/>
    </location>
</feature>
<dbReference type="GO" id="GO:0036503">
    <property type="term" value="P:ERAD pathway"/>
    <property type="evidence" value="ECO:0007669"/>
    <property type="project" value="InterPro"/>
</dbReference>
<feature type="transmembrane region" description="Helical" evidence="2">
    <location>
        <begin position="230"/>
        <end position="249"/>
    </location>
</feature>
<keyword evidence="2 4" id="KW-0812">Transmembrane</keyword>
<dbReference type="Proteomes" id="UP001163046">
    <property type="component" value="Unassembled WGS sequence"/>
</dbReference>
<dbReference type="InterPro" id="IPR029071">
    <property type="entry name" value="Ubiquitin-like_domsf"/>
</dbReference>
<feature type="transmembrane region" description="Helical" evidence="2">
    <location>
        <begin position="13"/>
        <end position="33"/>
    </location>
</feature>
<feature type="transmembrane region" description="Helical" evidence="2">
    <location>
        <begin position="255"/>
        <end position="277"/>
    </location>
</feature>
<dbReference type="PROSITE" id="PS50053">
    <property type="entry name" value="UBIQUITIN_2"/>
    <property type="match status" value="1"/>
</dbReference>
<accession>A0A9W9ZZK3</accession>
<dbReference type="OrthoDB" id="161999at2759"/>
<protein>
    <submittedName>
        <fullName evidence="4">Transmembrane and ubiquitin-like</fullName>
    </submittedName>
</protein>
<evidence type="ECO:0000256" key="1">
    <source>
        <dbReference type="SAM" id="MobiDB-lite"/>
    </source>
</evidence>
<dbReference type="InterPro" id="IPR000626">
    <property type="entry name" value="Ubiquitin-like_dom"/>
</dbReference>
<evidence type="ECO:0000313" key="4">
    <source>
        <dbReference type="EMBL" id="KAJ7390023.1"/>
    </source>
</evidence>
<gene>
    <name evidence="4" type="primary">TMUB2</name>
    <name evidence="4" type="ORF">OS493_027547</name>
</gene>
<dbReference type="AlphaFoldDB" id="A0A9W9ZZK3"/>
<keyword evidence="2" id="KW-0472">Membrane</keyword>
<dbReference type="SUPFAM" id="SSF54236">
    <property type="entry name" value="Ubiquitin-like"/>
    <property type="match status" value="1"/>
</dbReference>
<dbReference type="PANTHER" id="PTHR14557:SF5">
    <property type="entry name" value="UBIQUITIN-LIKE DOMAIN-CONTAINING PROTEIN"/>
    <property type="match status" value="1"/>
</dbReference>
<evidence type="ECO:0000313" key="5">
    <source>
        <dbReference type="Proteomes" id="UP001163046"/>
    </source>
</evidence>
<feature type="domain" description="Ubiquitin-like" evidence="3">
    <location>
        <begin position="138"/>
        <end position="205"/>
    </location>
</feature>
<feature type="compositionally biased region" description="Low complexity" evidence="1">
    <location>
        <begin position="41"/>
        <end position="54"/>
    </location>
</feature>
<dbReference type="Pfam" id="PF00240">
    <property type="entry name" value="ubiquitin"/>
    <property type="match status" value="1"/>
</dbReference>
<feature type="region of interest" description="Disordered" evidence="1">
    <location>
        <begin position="39"/>
        <end position="136"/>
    </location>
</feature>
<keyword evidence="5" id="KW-1185">Reference proteome</keyword>
<keyword evidence="2" id="KW-1133">Transmembrane helix</keyword>
<reference evidence="4" key="1">
    <citation type="submission" date="2023-01" db="EMBL/GenBank/DDBJ databases">
        <title>Genome assembly of the deep-sea coral Lophelia pertusa.</title>
        <authorList>
            <person name="Herrera S."/>
            <person name="Cordes E."/>
        </authorList>
    </citation>
    <scope>NUCLEOTIDE SEQUENCE</scope>
    <source>
        <strain evidence="4">USNM1676648</strain>
        <tissue evidence="4">Polyp</tissue>
    </source>
</reference>
<dbReference type="InterPro" id="IPR040352">
    <property type="entry name" value="TMUB1/2"/>
</dbReference>
<organism evidence="4 5">
    <name type="scientific">Desmophyllum pertusum</name>
    <dbReference type="NCBI Taxonomy" id="174260"/>
    <lineage>
        <taxon>Eukaryota</taxon>
        <taxon>Metazoa</taxon>
        <taxon>Cnidaria</taxon>
        <taxon>Anthozoa</taxon>
        <taxon>Hexacorallia</taxon>
        <taxon>Scleractinia</taxon>
        <taxon>Caryophylliina</taxon>
        <taxon>Caryophylliidae</taxon>
        <taxon>Desmophyllum</taxon>
    </lineage>
</organism>
<name>A0A9W9ZZK3_9CNID</name>
<feature type="compositionally biased region" description="Polar residues" evidence="1">
    <location>
        <begin position="121"/>
        <end position="135"/>
    </location>
</feature>
<dbReference type="EMBL" id="MU825421">
    <property type="protein sequence ID" value="KAJ7390023.1"/>
    <property type="molecule type" value="Genomic_DNA"/>
</dbReference>
<comment type="caution">
    <text evidence="4">The sequence shown here is derived from an EMBL/GenBank/DDBJ whole genome shotgun (WGS) entry which is preliminary data.</text>
</comment>
<sequence length="280" mass="31320">MAAPIIEGIDNEVFFVVSVFVAFVTIFLVHLLYKSNRHEPNVSSASSDSNSDRPSSPPPEDRTQENSTEGRGTDQEPVTDELNQTTTSPSRNDAADEEPVNDANIPSMESTSEAVRWRGQAESTPNSDSQSSQPGDNIAIRVKFMENERTMSVKRTITVGELKRLCFLNDLNSGRRVRLIFSGRLLQDDSARISFYGVSNYSVVHAQISDARRDPNEQSTRQNQEEDLDISKLFLPLLAVILVVCWYGFFCYRHLFSATSIIILVFMTLAYGVLVHVMTS</sequence>
<proteinExistence type="predicted"/>